<dbReference type="NCBIfam" id="TIGR04183">
    <property type="entry name" value="Por_Secre_tail"/>
    <property type="match status" value="1"/>
</dbReference>
<gene>
    <name evidence="3" type="ORF">SAMN04515674_102313</name>
</gene>
<dbReference type="InterPro" id="IPR026444">
    <property type="entry name" value="Secre_tail"/>
</dbReference>
<keyword evidence="4" id="KW-1185">Reference proteome</keyword>
<proteinExistence type="predicted"/>
<dbReference type="EMBL" id="FOXH01000002">
    <property type="protein sequence ID" value="SFP29721.1"/>
    <property type="molecule type" value="Genomic_DNA"/>
</dbReference>
<evidence type="ECO:0000313" key="3">
    <source>
        <dbReference type="EMBL" id="SFP29721.1"/>
    </source>
</evidence>
<name>A0A1I5P858_9BACT</name>
<dbReference type="Proteomes" id="UP000199306">
    <property type="component" value="Unassembled WGS sequence"/>
</dbReference>
<evidence type="ECO:0000313" key="4">
    <source>
        <dbReference type="Proteomes" id="UP000199306"/>
    </source>
</evidence>
<dbReference type="Pfam" id="PF18962">
    <property type="entry name" value="Por_Secre_tail"/>
    <property type="match status" value="1"/>
</dbReference>
<dbReference type="OrthoDB" id="903507at2"/>
<protein>
    <submittedName>
        <fullName evidence="3">Por secretion system C-terminal sorting domain-containing protein</fullName>
    </submittedName>
</protein>
<dbReference type="PROSITE" id="PS51257">
    <property type="entry name" value="PROKAR_LIPOPROTEIN"/>
    <property type="match status" value="1"/>
</dbReference>
<evidence type="ECO:0000259" key="2">
    <source>
        <dbReference type="Pfam" id="PF18962"/>
    </source>
</evidence>
<evidence type="ECO:0000256" key="1">
    <source>
        <dbReference type="SAM" id="SignalP"/>
    </source>
</evidence>
<accession>A0A1I5P858</accession>
<dbReference type="RefSeq" id="WP_092012912.1">
    <property type="nucleotide sequence ID" value="NZ_FOXH01000002.1"/>
</dbReference>
<feature type="domain" description="Secretion system C-terminal sorting" evidence="2">
    <location>
        <begin position="1380"/>
        <end position="1445"/>
    </location>
</feature>
<feature type="signal peptide" evidence="1">
    <location>
        <begin position="1"/>
        <end position="22"/>
    </location>
</feature>
<keyword evidence="1" id="KW-0732">Signal</keyword>
<organism evidence="3 4">
    <name type="scientific">Pseudarcicella hirudinis</name>
    <dbReference type="NCBI Taxonomy" id="1079859"/>
    <lineage>
        <taxon>Bacteria</taxon>
        <taxon>Pseudomonadati</taxon>
        <taxon>Bacteroidota</taxon>
        <taxon>Cytophagia</taxon>
        <taxon>Cytophagales</taxon>
        <taxon>Flectobacillaceae</taxon>
        <taxon>Pseudarcicella</taxon>
    </lineage>
</organism>
<reference evidence="3 4" key="1">
    <citation type="submission" date="2016-10" db="EMBL/GenBank/DDBJ databases">
        <authorList>
            <person name="de Groot N.N."/>
        </authorList>
    </citation>
    <scope>NUCLEOTIDE SEQUENCE [LARGE SCALE GENOMIC DNA]</scope>
    <source>
        <strain evidence="4">E92,LMG 26720,CCM 7988</strain>
    </source>
</reference>
<dbReference type="STRING" id="1079859.SAMN04515674_102313"/>
<sequence>MRKLYTSLLLTILSCFSYFAGAQTISVTKIEGSFCLGTRIQIYYSADEKFEAGNVLKVQYLDSNLNSWKDMETSDMNGVLSAKIPEKVSANNSYVNLRIINSSKSESTKVLYTTWRPFISPAFVSFSTDKTVAVNPYESISIPAIISGEIPITLTFTDSSKYDINSASAAITFSPDKTKTYTIAKASNICGIGQGKGSTSVQVNPVGIKVVSVAPELLCQGDKIYVKYSTSDESNQIYKLKIRLSPSNDNSISYDFDAVDNSGTLTGIVPLEVPKGSYRLKVISSEIELSSSQGALIQVAMAPNVWWYSKNQSIPFGASVDLNFGYTGIGPTYITFSDGSTSFSRRNGFFEYAFQDGQTIKPENNTLFWITSLSSGCNTSTFTKEKIEITVKDGIRTDSVLTNEVCTGQKVRVRFTSNAKFNPSNTFNVKLDESFPELTNIPAILVEPGVLEFVIPLNSYGKNGPWVPGGVSVTVNSTSPRLIGSKSPNTISVRDLPFIEFKYPSYHIDKPKTIVLDVDAYGGGPYKLRMKDGLEFTLIKGWVYGNFSRSFSLKGTNSKVFELSSVSNSCGTTSLNSSLSLIVDNPGKDLLELGELDRDGIFCEDEKKVISFKSGSNFQSDNEFRVELVNNSNDGQVIKTLGVSKSDGRIEVQMPKLLTEGYYYLRVSSTNPIAYSNSREVHIQKKPELAKATSSTTAIFLEDRVTIFTPNVIGGSPIKIEFNDGSSIINDGISDDAHIYQKELSFTKVPTTYPLLYYVKSVSNSCGTTFIDTPKKIDTIFVDAYRIYALGDDGFPYSISACKGGKVAIPYYIKGNPPKDAKIYLEISPTFDGIFKTIASDITTNPYIFEIPDTLSNSLYSLRLRINNNQPKLSDGRIFMTLTEKPSTELFFADDTKTQTITSINSGPSITIKVKSKKGEPAKVILGDEAGNVYPLNANIYNNYTNIPIKKSTTFTLKSVSNNCGYEVGNTQKLTLTVNPDFSASLAENKSSVCAGGTFDINIATIGDFGKDNKFSFYFFKTSDITNPKTLLASEYLGDNKYRITVPSDTPVNPYAIFVNSSGTGIQKDYQNLIYVHKAPNIVLSGTATMNPGQSGNVSLQLYNSSMRMFGVSNGYSNYDYEISNGIKGSANYGNSVTSINIPAPLATTTYKLLSVRNACGTGDISGSATINVIPPSLKNIQIPDNAFYYIWTCTGASLSVPFKTLGTFSPENKFTVQLSDEMGLNFKSLPTEGKVSPLKVIIPDSIKAGVGYKVRVVASDDNVSSSTNLDLLQIFKGPTAAVDREVYSFEQGKPVSIKLNFTGTPGWAVNFGSNEFSARSYYTLDNPLIINLTPVSNATYKIFSVSDLYCKGVIPSAKSTTRLELITATEEFNEMGTKVFPNPTAEYINLALEKSQPALVRLTDSMGKLVLETSVSGYENKLDVSKLSSGTYLLLVEQGLNRSVFKIRKD</sequence>
<feature type="chain" id="PRO_5011624816" evidence="1">
    <location>
        <begin position="23"/>
        <end position="1451"/>
    </location>
</feature>